<dbReference type="Proteomes" id="UP000460272">
    <property type="component" value="Unassembled WGS sequence"/>
</dbReference>
<evidence type="ECO:0000313" key="2">
    <source>
        <dbReference type="Proteomes" id="UP000460272"/>
    </source>
</evidence>
<dbReference type="Pfam" id="PF12900">
    <property type="entry name" value="Pyridox_ox_2"/>
    <property type="match status" value="1"/>
</dbReference>
<dbReference type="AlphaFoldDB" id="A0A6P2C2W7"/>
<dbReference type="InterPro" id="IPR024747">
    <property type="entry name" value="Pyridox_Oxase-rel"/>
</dbReference>
<sequence length="139" mass="14937">MAERMIEELDEEQCLALIAPGGVGRIAYTSRFGPAVLPVNYALQDGAIVFRTAEHGPLDEDLRTGITGADVVVAFEIDSIDLVGRQGWSVLVQGPAHHMTGPGQDMVRSAGVKPWAPGDRELFVRIAPHRITGRRVGPA</sequence>
<proteinExistence type="predicted"/>
<dbReference type="Gene3D" id="2.30.110.10">
    <property type="entry name" value="Electron Transport, Fmn-binding Protein, Chain A"/>
    <property type="match status" value="1"/>
</dbReference>
<keyword evidence="2" id="KW-1185">Reference proteome</keyword>
<gene>
    <name evidence="1" type="ORF">EAS64_12080</name>
</gene>
<accession>A0A6P2C2W7</accession>
<reference evidence="1 2" key="1">
    <citation type="submission" date="2018-11" db="EMBL/GenBank/DDBJ databases">
        <title>Trebonia kvetii gen.nov., sp.nov., a novel acidophilic actinobacterium, and proposal of the new actinobacterial family Treboniaceae fam. nov.</title>
        <authorList>
            <person name="Rapoport D."/>
            <person name="Sagova-Mareckova M."/>
            <person name="Sedlacek I."/>
            <person name="Provaznik J."/>
            <person name="Kralova S."/>
            <person name="Pavlinic D."/>
            <person name="Benes V."/>
            <person name="Kopecky J."/>
        </authorList>
    </citation>
    <scope>NUCLEOTIDE SEQUENCE [LARGE SCALE GENOMIC DNA]</scope>
    <source>
        <strain evidence="1 2">15Tr583</strain>
    </source>
</reference>
<name>A0A6P2C2W7_9ACTN</name>
<dbReference type="SUPFAM" id="SSF50475">
    <property type="entry name" value="FMN-binding split barrel"/>
    <property type="match status" value="1"/>
</dbReference>
<comment type="caution">
    <text evidence="1">The sequence shown here is derived from an EMBL/GenBank/DDBJ whole genome shotgun (WGS) entry which is preliminary data.</text>
</comment>
<organism evidence="1 2">
    <name type="scientific">Trebonia kvetii</name>
    <dbReference type="NCBI Taxonomy" id="2480626"/>
    <lineage>
        <taxon>Bacteria</taxon>
        <taxon>Bacillati</taxon>
        <taxon>Actinomycetota</taxon>
        <taxon>Actinomycetes</taxon>
        <taxon>Streptosporangiales</taxon>
        <taxon>Treboniaceae</taxon>
        <taxon>Trebonia</taxon>
    </lineage>
</organism>
<dbReference type="RefSeq" id="WP_145853010.1">
    <property type="nucleotide sequence ID" value="NZ_RPFW01000002.1"/>
</dbReference>
<dbReference type="OrthoDB" id="7062584at2"/>
<evidence type="ECO:0000313" key="1">
    <source>
        <dbReference type="EMBL" id="TVZ05307.1"/>
    </source>
</evidence>
<protein>
    <submittedName>
        <fullName evidence="1">Pyridoxamine 5'-phosphate oxidase family protein</fullName>
    </submittedName>
</protein>
<dbReference type="EMBL" id="RPFW01000002">
    <property type="protein sequence ID" value="TVZ05307.1"/>
    <property type="molecule type" value="Genomic_DNA"/>
</dbReference>
<dbReference type="InterPro" id="IPR012349">
    <property type="entry name" value="Split_barrel_FMN-bd"/>
</dbReference>